<dbReference type="EC" id="3.4.19.12" evidence="3"/>
<keyword evidence="14" id="KW-1133">Transmembrane helix</keyword>
<dbReference type="Proteomes" id="UP000250235">
    <property type="component" value="Unassembled WGS sequence"/>
</dbReference>
<feature type="domain" description="MYND-type" evidence="16">
    <location>
        <begin position="76"/>
        <end position="113"/>
    </location>
</feature>
<dbReference type="GO" id="GO:0008270">
    <property type="term" value="F:zinc ion binding"/>
    <property type="evidence" value="ECO:0007669"/>
    <property type="project" value="UniProtKB-KW"/>
</dbReference>
<keyword evidence="14" id="KW-0472">Membrane</keyword>
<dbReference type="FunFam" id="3.90.70.10:FF:000026">
    <property type="entry name" value="Ubiquitin carboxyl-terminal hydrolase 15"/>
    <property type="match status" value="1"/>
</dbReference>
<dbReference type="PROSITE" id="PS50865">
    <property type="entry name" value="ZF_MYND_2"/>
    <property type="match status" value="1"/>
</dbReference>
<keyword evidence="12" id="KW-0175">Coiled coil</keyword>
<feature type="coiled-coil region" evidence="12">
    <location>
        <begin position="1038"/>
        <end position="1111"/>
    </location>
</feature>
<keyword evidence="4" id="KW-0645">Protease</keyword>
<dbReference type="InterPro" id="IPR018200">
    <property type="entry name" value="USP_CS"/>
</dbReference>
<dbReference type="PROSITE" id="PS50235">
    <property type="entry name" value="USP_3"/>
    <property type="match status" value="1"/>
</dbReference>
<dbReference type="InterPro" id="IPR050164">
    <property type="entry name" value="Peptidase_C19"/>
</dbReference>
<dbReference type="Pfam" id="PF01753">
    <property type="entry name" value="zf-MYND"/>
    <property type="match status" value="1"/>
</dbReference>
<feature type="domain" description="USP" evidence="15">
    <location>
        <begin position="329"/>
        <end position="635"/>
    </location>
</feature>
<evidence type="ECO:0000256" key="8">
    <source>
        <dbReference type="ARBA" id="ARBA00022801"/>
    </source>
</evidence>
<evidence type="ECO:0000259" key="16">
    <source>
        <dbReference type="PROSITE" id="PS50865"/>
    </source>
</evidence>
<comment type="similarity">
    <text evidence="2">Belongs to the peptidase C19 family.</text>
</comment>
<feature type="region of interest" description="Disordered" evidence="13">
    <location>
        <begin position="755"/>
        <end position="779"/>
    </location>
</feature>
<dbReference type="PANTHER" id="PTHR24006">
    <property type="entry name" value="UBIQUITIN CARBOXYL-TERMINAL HYDROLASE"/>
    <property type="match status" value="1"/>
</dbReference>
<dbReference type="PANTHER" id="PTHR24006:SF685">
    <property type="entry name" value="UBIQUITIN CARBOXYL-TERMINAL HYDROLASE 15"/>
    <property type="match status" value="1"/>
</dbReference>
<evidence type="ECO:0000256" key="1">
    <source>
        <dbReference type="ARBA" id="ARBA00000707"/>
    </source>
</evidence>
<dbReference type="InterPro" id="IPR001394">
    <property type="entry name" value="Peptidase_C19_UCH"/>
</dbReference>
<dbReference type="GO" id="GO:0016579">
    <property type="term" value="P:protein deubiquitination"/>
    <property type="evidence" value="ECO:0007669"/>
    <property type="project" value="InterPro"/>
</dbReference>
<evidence type="ECO:0000256" key="3">
    <source>
        <dbReference type="ARBA" id="ARBA00012759"/>
    </source>
</evidence>
<evidence type="ECO:0000256" key="10">
    <source>
        <dbReference type="ARBA" id="ARBA00022833"/>
    </source>
</evidence>
<evidence type="ECO:0000256" key="7">
    <source>
        <dbReference type="ARBA" id="ARBA00022786"/>
    </source>
</evidence>
<gene>
    <name evidence="17" type="ORF">F511_30141</name>
</gene>
<name>A0A2Z7CM72_9LAMI</name>
<feature type="region of interest" description="Disordered" evidence="13">
    <location>
        <begin position="156"/>
        <end position="199"/>
    </location>
</feature>
<evidence type="ECO:0000313" key="18">
    <source>
        <dbReference type="Proteomes" id="UP000250235"/>
    </source>
</evidence>
<dbReference type="InterPro" id="IPR038765">
    <property type="entry name" value="Papain-like_cys_pep_sf"/>
</dbReference>
<dbReference type="GO" id="GO:0005829">
    <property type="term" value="C:cytosol"/>
    <property type="evidence" value="ECO:0007669"/>
    <property type="project" value="TreeGrafter"/>
</dbReference>
<dbReference type="EMBL" id="KQ995327">
    <property type="protein sequence ID" value="KZV47037.1"/>
    <property type="molecule type" value="Genomic_DNA"/>
</dbReference>
<feature type="region of interest" description="Disordered" evidence="13">
    <location>
        <begin position="641"/>
        <end position="676"/>
    </location>
</feature>
<keyword evidence="14" id="KW-0812">Transmembrane</keyword>
<feature type="transmembrane region" description="Helical" evidence="14">
    <location>
        <begin position="7"/>
        <end position="27"/>
    </location>
</feature>
<dbReference type="Gene3D" id="6.10.140.2220">
    <property type="match status" value="1"/>
</dbReference>
<dbReference type="PROSITE" id="PS00972">
    <property type="entry name" value="USP_1"/>
    <property type="match status" value="1"/>
</dbReference>
<feature type="compositionally biased region" description="Polar residues" evidence="13">
    <location>
        <begin position="646"/>
        <end position="655"/>
    </location>
</feature>
<keyword evidence="10" id="KW-0862">Zinc</keyword>
<evidence type="ECO:0000259" key="15">
    <source>
        <dbReference type="PROSITE" id="PS50235"/>
    </source>
</evidence>
<organism evidence="17 18">
    <name type="scientific">Dorcoceras hygrometricum</name>
    <dbReference type="NCBI Taxonomy" id="472368"/>
    <lineage>
        <taxon>Eukaryota</taxon>
        <taxon>Viridiplantae</taxon>
        <taxon>Streptophyta</taxon>
        <taxon>Embryophyta</taxon>
        <taxon>Tracheophyta</taxon>
        <taxon>Spermatophyta</taxon>
        <taxon>Magnoliopsida</taxon>
        <taxon>eudicotyledons</taxon>
        <taxon>Gunneridae</taxon>
        <taxon>Pentapetalae</taxon>
        <taxon>asterids</taxon>
        <taxon>lamiids</taxon>
        <taxon>Lamiales</taxon>
        <taxon>Gesneriaceae</taxon>
        <taxon>Didymocarpoideae</taxon>
        <taxon>Trichosporeae</taxon>
        <taxon>Loxocarpinae</taxon>
        <taxon>Dorcoceras</taxon>
    </lineage>
</organism>
<dbReference type="GO" id="GO:0006508">
    <property type="term" value="P:proteolysis"/>
    <property type="evidence" value="ECO:0007669"/>
    <property type="project" value="UniProtKB-KW"/>
</dbReference>
<evidence type="ECO:0000256" key="6">
    <source>
        <dbReference type="ARBA" id="ARBA00022771"/>
    </source>
</evidence>
<dbReference type="GO" id="GO:0005634">
    <property type="term" value="C:nucleus"/>
    <property type="evidence" value="ECO:0007669"/>
    <property type="project" value="TreeGrafter"/>
</dbReference>
<dbReference type="GO" id="GO:0004843">
    <property type="term" value="F:cysteine-type deubiquitinase activity"/>
    <property type="evidence" value="ECO:0007669"/>
    <property type="project" value="UniProtKB-EC"/>
</dbReference>
<dbReference type="FunFam" id="6.10.140.2220:FF:000006">
    <property type="entry name" value="Ubiquitin carboxyl-terminal hydrolase 15"/>
    <property type="match status" value="1"/>
</dbReference>
<comment type="catalytic activity">
    <reaction evidence="1">
        <text>Thiol-dependent hydrolysis of ester, thioester, amide, peptide and isopeptide bonds formed by the C-terminal Gly of ubiquitin (a 76-residue protein attached to proteins as an intracellular targeting signal).</text>
        <dbReference type="EC" id="3.4.19.12"/>
    </reaction>
</comment>
<proteinExistence type="inferred from homology"/>
<sequence length="1139" mass="126803">MLGPRDIEISALFLFFVALPLVAYFLLGKWSEATKRKNRISLIANRAVEEALRVEDMAVGCIIPMVSVPTNGFHQCARCFGAATTRCSHCKSVWYCSGGCQITHWRQVHKLECHQLGNNCKISSLNFPTEGPRVRISADETTDPDIFGFNVKRPSLKRESSGDINSPHRNPVTYSSGMKIDKSGKHVGQRSINKSSSSLMNRNADQEILFSESGMVKRRSANSDETKGLNYSSEKTLMTKAKPAMHSRVEKLQKSAKSAVKMSKSVSLQENKLVANLEITRTMGLPKSVKLYHQPSEDRTEKQQKVQMLFPYEDFVKCFQLEVLNASPKGLVNCGNSCYANAVLQCLTSTKPLVIYLLRQSHSRAGCDKAWCLMCELERHIMMIRESGYPLSPGKILLYIRSLNSQIGDGSQEDAHEFLRLIIASMQSICLEGLGGEKAVDPWLQNTTFVQHTFGGLLRSKVKCLRCHHESVRHENIMDLTLEIFGRVESLEDALAQFTSSEDLDGDNMYRCGRCAAYVCARKQLSIMEAPNILTIVLKRFQEGNYGKINKSIRFPEMLDMIPFMTGTDDLPPLYMLYAVVVHLNTSNSSFSGHYISYVKDLSGNWFKIDDTEVQPVGLDEVMSEGAYILFYMRSYPRPARGGRVRNQQSHTMPKQCSLKLEKSSEPEQSQLRHNYSRKDPVFYRRGISLKGDRSRSPITSNCSEFADTSSSDWSLFTSSDDASCSTESTRDSFSILDYPDYALISSLYQSLYPSVSPPSPETREPMLPDQAELGSSSPPWYEVKASNLKLSYIPLIKEKEGMLDMFEVVLPCPEDRAHHPPPRFITTPEVPDPELIQVKRLSPGNFYLTHKGDLGFIAGNPSSHKHQKGEEEGSLVFREGGPALEEERGLHFPGAFRPHYRDASGSDAPISDATRAPSTDASIIDARGSLSPTPPVRAVAIPEVPSSEAGVEVGPGQAAALNIFGDSLVVSTSRSVVTGLLCDMVPDRDLHLVPNALDIEDVGAFATQFAVKMVWGGEVINLLTRAHWEASFARQSFDEVIEHHTELEMQLEELEAIRVQERRVVEAQREALEAQGKKLTVEKATLAVDKEALTVEKKAVEAEFEALSVEKVAVEVKLGKTRARAEGRSGACVPRMNF</sequence>
<accession>A0A2Z7CM72</accession>
<dbReference type="InterPro" id="IPR002893">
    <property type="entry name" value="Znf_MYND"/>
</dbReference>
<evidence type="ECO:0000256" key="4">
    <source>
        <dbReference type="ARBA" id="ARBA00022670"/>
    </source>
</evidence>
<dbReference type="SUPFAM" id="SSF144232">
    <property type="entry name" value="HIT/MYND zinc finger-like"/>
    <property type="match status" value="1"/>
</dbReference>
<keyword evidence="5" id="KW-0479">Metal-binding</keyword>
<evidence type="ECO:0000256" key="14">
    <source>
        <dbReference type="SAM" id="Phobius"/>
    </source>
</evidence>
<keyword evidence="18" id="KW-1185">Reference proteome</keyword>
<evidence type="ECO:0000313" key="17">
    <source>
        <dbReference type="EMBL" id="KZV47037.1"/>
    </source>
</evidence>
<dbReference type="InterPro" id="IPR028889">
    <property type="entry name" value="USP"/>
</dbReference>
<evidence type="ECO:0000256" key="5">
    <source>
        <dbReference type="ARBA" id="ARBA00022723"/>
    </source>
</evidence>
<evidence type="ECO:0000256" key="12">
    <source>
        <dbReference type="SAM" id="Coils"/>
    </source>
</evidence>
<dbReference type="SUPFAM" id="SSF54001">
    <property type="entry name" value="Cysteine proteinases"/>
    <property type="match status" value="1"/>
</dbReference>
<keyword evidence="8" id="KW-0378">Hydrolase</keyword>
<keyword evidence="7" id="KW-0833">Ubl conjugation pathway</keyword>
<feature type="compositionally biased region" description="Polar residues" evidence="13">
    <location>
        <begin position="190"/>
        <end position="199"/>
    </location>
</feature>
<dbReference type="CDD" id="cd02661">
    <property type="entry name" value="Peptidase_C19E"/>
    <property type="match status" value="1"/>
</dbReference>
<evidence type="ECO:0000256" key="11">
    <source>
        <dbReference type="PROSITE-ProRule" id="PRU00134"/>
    </source>
</evidence>
<dbReference type="OrthoDB" id="420187at2759"/>
<protein>
    <recommendedName>
        <fullName evidence="3">ubiquitinyl hydrolase 1</fullName>
        <ecNumber evidence="3">3.4.19.12</ecNumber>
    </recommendedName>
</protein>
<evidence type="ECO:0000256" key="13">
    <source>
        <dbReference type="SAM" id="MobiDB-lite"/>
    </source>
</evidence>
<evidence type="ECO:0000256" key="9">
    <source>
        <dbReference type="ARBA" id="ARBA00022807"/>
    </source>
</evidence>
<dbReference type="AlphaFoldDB" id="A0A2Z7CM72"/>
<dbReference type="Gene3D" id="3.90.70.10">
    <property type="entry name" value="Cysteine proteinases"/>
    <property type="match status" value="1"/>
</dbReference>
<keyword evidence="6 11" id="KW-0863">Zinc-finger</keyword>
<keyword evidence="9" id="KW-0788">Thiol protease</keyword>
<dbReference type="Pfam" id="PF00443">
    <property type="entry name" value="UCH"/>
    <property type="match status" value="1"/>
</dbReference>
<feature type="compositionally biased region" description="Polar residues" evidence="13">
    <location>
        <begin position="162"/>
        <end position="176"/>
    </location>
</feature>
<reference evidence="17 18" key="1">
    <citation type="journal article" date="2015" name="Proc. Natl. Acad. Sci. U.S.A.">
        <title>The resurrection genome of Boea hygrometrica: A blueprint for survival of dehydration.</title>
        <authorList>
            <person name="Xiao L."/>
            <person name="Yang G."/>
            <person name="Zhang L."/>
            <person name="Yang X."/>
            <person name="Zhao S."/>
            <person name="Ji Z."/>
            <person name="Zhou Q."/>
            <person name="Hu M."/>
            <person name="Wang Y."/>
            <person name="Chen M."/>
            <person name="Xu Y."/>
            <person name="Jin H."/>
            <person name="Xiao X."/>
            <person name="Hu G."/>
            <person name="Bao F."/>
            <person name="Hu Y."/>
            <person name="Wan P."/>
            <person name="Li L."/>
            <person name="Deng X."/>
            <person name="Kuang T."/>
            <person name="Xiang C."/>
            <person name="Zhu J.K."/>
            <person name="Oliver M.J."/>
            <person name="He Y."/>
        </authorList>
    </citation>
    <scope>NUCLEOTIDE SEQUENCE [LARGE SCALE GENOMIC DNA]</scope>
    <source>
        <strain evidence="18">cv. XS01</strain>
    </source>
</reference>
<evidence type="ECO:0000256" key="2">
    <source>
        <dbReference type="ARBA" id="ARBA00009085"/>
    </source>
</evidence>